<dbReference type="PANTHER" id="PTHR47487">
    <property type="entry name" value="OS06G0651300 PROTEIN-RELATED"/>
    <property type="match status" value="1"/>
</dbReference>
<feature type="compositionally biased region" description="Polar residues" evidence="1">
    <location>
        <begin position="505"/>
        <end position="527"/>
    </location>
</feature>
<feature type="region of interest" description="Disordered" evidence="1">
    <location>
        <begin position="265"/>
        <end position="329"/>
    </location>
</feature>
<dbReference type="Pfam" id="PF12874">
    <property type="entry name" value="zf-met"/>
    <property type="match status" value="1"/>
</dbReference>
<evidence type="ECO:0000313" key="3">
    <source>
        <dbReference type="EMBL" id="CAK9267486.1"/>
    </source>
</evidence>
<gene>
    <name evidence="3" type="ORF">CSSPJE1EN1_LOCUS12964</name>
</gene>
<dbReference type="InterPro" id="IPR036236">
    <property type="entry name" value="Znf_C2H2_sf"/>
</dbReference>
<dbReference type="SUPFAM" id="SSF57667">
    <property type="entry name" value="beta-beta-alpha zinc fingers"/>
    <property type="match status" value="1"/>
</dbReference>
<dbReference type="PANTHER" id="PTHR47487:SF8">
    <property type="entry name" value="OS08G0270900 PROTEIN"/>
    <property type="match status" value="1"/>
</dbReference>
<feature type="region of interest" description="Disordered" evidence="1">
    <location>
        <begin position="367"/>
        <end position="416"/>
    </location>
</feature>
<evidence type="ECO:0000256" key="1">
    <source>
        <dbReference type="SAM" id="MobiDB-lite"/>
    </source>
</evidence>
<feature type="compositionally biased region" description="Gly residues" evidence="1">
    <location>
        <begin position="8"/>
        <end position="21"/>
    </location>
</feature>
<name>A0ABP0WKV7_9BRYO</name>
<feature type="domain" description="C2H2-type" evidence="2">
    <location>
        <begin position="346"/>
        <end position="369"/>
    </location>
</feature>
<feature type="compositionally biased region" description="Pro residues" evidence="1">
    <location>
        <begin position="191"/>
        <end position="200"/>
    </location>
</feature>
<accession>A0ABP0WKV7</accession>
<feature type="compositionally biased region" description="Polar residues" evidence="1">
    <location>
        <begin position="454"/>
        <end position="474"/>
    </location>
</feature>
<feature type="region of interest" description="Disordered" evidence="1">
    <location>
        <begin position="171"/>
        <end position="205"/>
    </location>
</feature>
<dbReference type="Gene3D" id="3.30.160.60">
    <property type="entry name" value="Classic Zinc Finger"/>
    <property type="match status" value="1"/>
</dbReference>
<feature type="region of interest" description="Disordered" evidence="1">
    <location>
        <begin position="437"/>
        <end position="474"/>
    </location>
</feature>
<protein>
    <recommendedName>
        <fullName evidence="2">C2H2-type domain-containing protein</fullName>
    </recommendedName>
</protein>
<feature type="region of interest" description="Disordered" evidence="1">
    <location>
        <begin position="494"/>
        <end position="527"/>
    </location>
</feature>
<feature type="region of interest" description="Disordered" evidence="1">
    <location>
        <begin position="1"/>
        <end position="33"/>
    </location>
</feature>
<feature type="compositionally biased region" description="Basic and acidic residues" evidence="1">
    <location>
        <begin position="274"/>
        <end position="291"/>
    </location>
</feature>
<evidence type="ECO:0000259" key="2">
    <source>
        <dbReference type="Pfam" id="PF12874"/>
    </source>
</evidence>
<proteinExistence type="predicted"/>
<evidence type="ECO:0000313" key="4">
    <source>
        <dbReference type="Proteomes" id="UP001497444"/>
    </source>
</evidence>
<dbReference type="InterPro" id="IPR013087">
    <property type="entry name" value="Znf_C2H2_type"/>
</dbReference>
<keyword evidence="4" id="KW-1185">Reference proteome</keyword>
<feature type="compositionally biased region" description="Polar residues" evidence="1">
    <location>
        <begin position="387"/>
        <end position="401"/>
    </location>
</feature>
<reference evidence="3" key="1">
    <citation type="submission" date="2024-02" db="EMBL/GenBank/DDBJ databases">
        <authorList>
            <consortium name="ELIXIR-Norway"/>
            <consortium name="Elixir Norway"/>
        </authorList>
    </citation>
    <scope>NUCLEOTIDE SEQUENCE</scope>
</reference>
<dbReference type="Proteomes" id="UP001497444">
    <property type="component" value="Chromosome 19"/>
</dbReference>
<dbReference type="EMBL" id="OZ020114">
    <property type="protein sequence ID" value="CAK9267486.1"/>
    <property type="molecule type" value="Genomic_DNA"/>
</dbReference>
<organism evidence="3 4">
    <name type="scientific">Sphagnum jensenii</name>
    <dbReference type="NCBI Taxonomy" id="128206"/>
    <lineage>
        <taxon>Eukaryota</taxon>
        <taxon>Viridiplantae</taxon>
        <taxon>Streptophyta</taxon>
        <taxon>Embryophyta</taxon>
        <taxon>Bryophyta</taxon>
        <taxon>Sphagnophytina</taxon>
        <taxon>Sphagnopsida</taxon>
        <taxon>Sphagnales</taxon>
        <taxon>Sphagnaceae</taxon>
        <taxon>Sphagnum</taxon>
    </lineage>
</organism>
<sequence>MDPWEMGQRGGRMGGGGGGGGRRPESIVGGRGMGSSFTVVHQPLIRMMPSSQQQGNSYFELANAPRLVQQQYPSHHSVVMSSFRMGKYPAAALATTTIPSLSSGQGFYTVESLEGATMLPTTLGILPPTPIPSSLHDNRRGGGGLGHVVGVGVDSPVVLLPKPYSALHLNGRPPQYGAASEQKENGVVAQAPPPLLPTPPYSSALHLNARPQYGAEQVGDHSSYMDREREHRRYNGHGLYSDRPGPSLPYPNSLGFAFGWPAEREQGGSKWQQKGRELVKDREKGRDRDLLHASTEFQGRGPGNRWQSTNPVPPSAIPLTPRNMPPVNIKPKKKPIPVLGPGGIGWCATCEVECKTADMLQQHLAGKRHRKHVSKLESEVEGGSQKADGSQTAASCSSENASGGWGKRSATVPAEDDDMVLKKPRPVDNTLALSSHAAAPEQCEQESDAGCRSSGISTTMPLSATTIKSPNGSDDGVTTSNGVGHVGGGGGGGGGGCGGDGDGSRTLNGGSDVGTTSSNGDDDGCTTSTINVEKVAKSARDKGDKEDIWKTMPPEDLVRSDIGEAVKLLEVLIDNR</sequence>